<reference evidence="1" key="1">
    <citation type="submission" date="2024-02" db="EMBL/GenBank/DDBJ databases">
        <authorList>
            <consortium name="ELIXIR-Norway"/>
            <consortium name="Elixir Norway"/>
        </authorList>
    </citation>
    <scope>NUCLEOTIDE SEQUENCE</scope>
</reference>
<keyword evidence="2" id="KW-1185">Reference proteome</keyword>
<evidence type="ECO:0000313" key="1">
    <source>
        <dbReference type="EMBL" id="CAK9194530.1"/>
    </source>
</evidence>
<gene>
    <name evidence="1" type="ORF">CSSPTR1EN2_LOCUS2572</name>
</gene>
<organism evidence="1 2">
    <name type="scientific">Sphagnum troendelagicum</name>
    <dbReference type="NCBI Taxonomy" id="128251"/>
    <lineage>
        <taxon>Eukaryota</taxon>
        <taxon>Viridiplantae</taxon>
        <taxon>Streptophyta</taxon>
        <taxon>Embryophyta</taxon>
        <taxon>Bryophyta</taxon>
        <taxon>Sphagnophytina</taxon>
        <taxon>Sphagnopsida</taxon>
        <taxon>Sphagnales</taxon>
        <taxon>Sphagnaceae</taxon>
        <taxon>Sphagnum</taxon>
    </lineage>
</organism>
<accession>A0ABP0TEI5</accession>
<sequence length="77" mass="8130">MVVIDDGRQRDDAHCEEIGHQFSSLSVITAFLLLLPPPPPPPLRVPDAAAAAAGHGMLGQVHRACRVPVGRNCILAS</sequence>
<protein>
    <submittedName>
        <fullName evidence="1">Uncharacterized protein</fullName>
    </submittedName>
</protein>
<evidence type="ECO:0000313" key="2">
    <source>
        <dbReference type="Proteomes" id="UP001497512"/>
    </source>
</evidence>
<proteinExistence type="predicted"/>
<dbReference type="Proteomes" id="UP001497512">
    <property type="component" value="Chromosome 10"/>
</dbReference>
<name>A0ABP0TEI5_9BRYO</name>
<dbReference type="EMBL" id="OZ019902">
    <property type="protein sequence ID" value="CAK9194530.1"/>
    <property type="molecule type" value="Genomic_DNA"/>
</dbReference>